<keyword evidence="3" id="KW-1185">Reference proteome</keyword>
<dbReference type="EMBL" id="JAQJAN010000009">
    <property type="protein sequence ID" value="KAJ5719968.1"/>
    <property type="molecule type" value="Genomic_DNA"/>
</dbReference>
<dbReference type="InterPro" id="IPR052523">
    <property type="entry name" value="Trichothecene_AcTrans"/>
</dbReference>
<evidence type="ECO:0000313" key="2">
    <source>
        <dbReference type="EMBL" id="KAJ5719968.1"/>
    </source>
</evidence>
<dbReference type="InterPro" id="IPR000182">
    <property type="entry name" value="GNAT_dom"/>
</dbReference>
<comment type="caution">
    <text evidence="2">The sequence shown here is derived from an EMBL/GenBank/DDBJ whole genome shotgun (WGS) entry which is preliminary data.</text>
</comment>
<evidence type="ECO:0000313" key="3">
    <source>
        <dbReference type="Proteomes" id="UP001215712"/>
    </source>
</evidence>
<dbReference type="Proteomes" id="UP001215712">
    <property type="component" value="Unassembled WGS sequence"/>
</dbReference>
<dbReference type="Pfam" id="PF13508">
    <property type="entry name" value="Acetyltransf_7"/>
    <property type="match status" value="1"/>
</dbReference>
<evidence type="ECO:0000259" key="1">
    <source>
        <dbReference type="PROSITE" id="PS51186"/>
    </source>
</evidence>
<proteinExistence type="predicted"/>
<dbReference type="AlphaFoldDB" id="A0AAD6HK97"/>
<dbReference type="InterPro" id="IPR016181">
    <property type="entry name" value="Acyl_CoA_acyltransferase"/>
</dbReference>
<accession>A0AAD6HK97</accession>
<dbReference type="GO" id="GO:0016747">
    <property type="term" value="F:acyltransferase activity, transferring groups other than amino-acyl groups"/>
    <property type="evidence" value="ECO:0007669"/>
    <property type="project" value="InterPro"/>
</dbReference>
<dbReference type="CDD" id="cd04301">
    <property type="entry name" value="NAT_SF"/>
    <property type="match status" value="1"/>
</dbReference>
<organism evidence="2 3">
    <name type="scientific">Penicillium malachiteum</name>
    <dbReference type="NCBI Taxonomy" id="1324776"/>
    <lineage>
        <taxon>Eukaryota</taxon>
        <taxon>Fungi</taxon>
        <taxon>Dikarya</taxon>
        <taxon>Ascomycota</taxon>
        <taxon>Pezizomycotina</taxon>
        <taxon>Eurotiomycetes</taxon>
        <taxon>Eurotiomycetidae</taxon>
        <taxon>Eurotiales</taxon>
        <taxon>Aspergillaceae</taxon>
        <taxon>Penicillium</taxon>
    </lineage>
</organism>
<reference evidence="2" key="2">
    <citation type="submission" date="2023-01" db="EMBL/GenBank/DDBJ databases">
        <authorList>
            <person name="Petersen C."/>
        </authorList>
    </citation>
    <scope>NUCLEOTIDE SEQUENCE</scope>
    <source>
        <strain evidence="2">IBT 17514</strain>
    </source>
</reference>
<name>A0AAD6HK97_9EURO</name>
<dbReference type="Gene3D" id="3.40.630.30">
    <property type="match status" value="1"/>
</dbReference>
<reference evidence="2" key="1">
    <citation type="journal article" date="2023" name="IMA Fungus">
        <title>Comparative genomic study of the Penicillium genus elucidates a diverse pangenome and 15 lateral gene transfer events.</title>
        <authorList>
            <person name="Petersen C."/>
            <person name="Sorensen T."/>
            <person name="Nielsen M.R."/>
            <person name="Sondergaard T.E."/>
            <person name="Sorensen J.L."/>
            <person name="Fitzpatrick D.A."/>
            <person name="Frisvad J.C."/>
            <person name="Nielsen K.L."/>
        </authorList>
    </citation>
    <scope>NUCLEOTIDE SEQUENCE</scope>
    <source>
        <strain evidence="2">IBT 17514</strain>
    </source>
</reference>
<dbReference type="PROSITE" id="PS51186">
    <property type="entry name" value="GNAT"/>
    <property type="match status" value="1"/>
</dbReference>
<dbReference type="SUPFAM" id="SSF55729">
    <property type="entry name" value="Acyl-CoA N-acyltransferases (Nat)"/>
    <property type="match status" value="1"/>
</dbReference>
<gene>
    <name evidence="2" type="ORF">N7493_006846</name>
</gene>
<protein>
    <recommendedName>
        <fullName evidence="1">N-acetyltransferase domain-containing protein</fullName>
    </recommendedName>
</protein>
<feature type="domain" description="N-acetyltransferase" evidence="1">
    <location>
        <begin position="58"/>
        <end position="201"/>
    </location>
</feature>
<dbReference type="PANTHER" id="PTHR42791:SF17">
    <property type="entry name" value="ACETYLTRANSFERASE, GNAT FAMILY FAMILY (AFU_ORTHOLOGUE AFUA_8G05690)"/>
    <property type="match status" value="1"/>
</dbReference>
<dbReference type="PANTHER" id="PTHR42791">
    <property type="entry name" value="GNAT FAMILY ACETYLTRANSFERASE"/>
    <property type="match status" value="1"/>
</dbReference>
<sequence length="202" mass="23228">MTLEIHEATSSDSADLTEIFLAAFSDSFNRTMFPPTPDVRAWATENLFNGKNQESEHELYLKVTDTDFDETVAFAKWVRPFHAVVDRNRHPEEVREWPISSDKGLCELFFGTMDDHHHRLMDDRPHYYLEMLGVHPSHQGRGLASKLLKWGLARADKESVEVYLSSSPDGKPLYLKNGFQSLDSFSPFPGYEQLNMIRPAQH</sequence>